<accession>A0A232ESZ1</accession>
<dbReference type="AlphaFoldDB" id="A0A232ESZ1"/>
<evidence type="ECO:0000313" key="1">
    <source>
        <dbReference type="EMBL" id="OXU21473.1"/>
    </source>
</evidence>
<keyword evidence="2" id="KW-1185">Reference proteome</keyword>
<gene>
    <name evidence="1" type="ORF">TSAR_007548</name>
</gene>
<reference evidence="1 2" key="1">
    <citation type="journal article" date="2017" name="Curr. Biol.">
        <title>The Evolution of Venom by Co-option of Single-Copy Genes.</title>
        <authorList>
            <person name="Martinson E.O."/>
            <person name="Mrinalini"/>
            <person name="Kelkar Y.D."/>
            <person name="Chang C.H."/>
            <person name="Werren J.H."/>
        </authorList>
    </citation>
    <scope>NUCLEOTIDE SEQUENCE [LARGE SCALE GENOMIC DNA]</scope>
    <source>
        <strain evidence="1 2">Alberta</strain>
        <tissue evidence="1">Whole body</tissue>
    </source>
</reference>
<dbReference type="Proteomes" id="UP000215335">
    <property type="component" value="Unassembled WGS sequence"/>
</dbReference>
<dbReference type="EMBL" id="NNAY01002358">
    <property type="protein sequence ID" value="OXU21473.1"/>
    <property type="molecule type" value="Genomic_DNA"/>
</dbReference>
<protein>
    <submittedName>
        <fullName evidence="1">Uncharacterized protein</fullName>
    </submittedName>
</protein>
<evidence type="ECO:0000313" key="2">
    <source>
        <dbReference type="Proteomes" id="UP000215335"/>
    </source>
</evidence>
<name>A0A232ESZ1_9HYME</name>
<organism evidence="1 2">
    <name type="scientific">Trichomalopsis sarcophagae</name>
    <dbReference type="NCBI Taxonomy" id="543379"/>
    <lineage>
        <taxon>Eukaryota</taxon>
        <taxon>Metazoa</taxon>
        <taxon>Ecdysozoa</taxon>
        <taxon>Arthropoda</taxon>
        <taxon>Hexapoda</taxon>
        <taxon>Insecta</taxon>
        <taxon>Pterygota</taxon>
        <taxon>Neoptera</taxon>
        <taxon>Endopterygota</taxon>
        <taxon>Hymenoptera</taxon>
        <taxon>Apocrita</taxon>
        <taxon>Proctotrupomorpha</taxon>
        <taxon>Chalcidoidea</taxon>
        <taxon>Pteromalidae</taxon>
        <taxon>Pteromalinae</taxon>
        <taxon>Trichomalopsis</taxon>
    </lineage>
</organism>
<comment type="caution">
    <text evidence="1">The sequence shown here is derived from an EMBL/GenBank/DDBJ whole genome shotgun (WGS) entry which is preliminary data.</text>
</comment>
<proteinExistence type="predicted"/>
<sequence length="107" mass="11616">MTAIEKSLEPLKEIPALINRVTVVEGDMVALRAEQKEIKAELEKLLMSGAGTSSSPSNAPALCTETIQQLREANMKIQALLDSVASSQAKLSAELVITGLTFWRRHP</sequence>